<accession>A0A1H0LHD4</accession>
<dbReference type="Proteomes" id="UP000186456">
    <property type="component" value="Unassembled WGS sequence"/>
</dbReference>
<evidence type="ECO:0000313" key="1">
    <source>
        <dbReference type="EMBL" id="SDO67513.1"/>
    </source>
</evidence>
<reference evidence="1 2" key="1">
    <citation type="submission" date="2016-10" db="EMBL/GenBank/DDBJ databases">
        <authorList>
            <person name="de Groot N.N."/>
        </authorList>
    </citation>
    <scope>NUCLEOTIDE SEQUENCE [LARGE SCALE GENOMIC DNA]</scope>
    <source>
        <strain evidence="1 2">StLB037</strain>
    </source>
</reference>
<dbReference type="AlphaFoldDB" id="A0A1H0LHD4"/>
<sequence length="93" mass="9787">MSPVKVPGGVGAAVYADVMAIARLTGGPLDGQVLPLENESDDTLIMPYSEGQLVYRRDGGLENTGDSDGPTQAVFVFSEETEDINPDADGRDD</sequence>
<name>A0A1H0LHD4_MICTS</name>
<proteinExistence type="predicted"/>
<gene>
    <name evidence="1" type="ORF">SAMN04487788_0552</name>
</gene>
<evidence type="ECO:0000313" key="2">
    <source>
        <dbReference type="Proteomes" id="UP000186456"/>
    </source>
</evidence>
<dbReference type="EMBL" id="FNJN01000001">
    <property type="protein sequence ID" value="SDO67513.1"/>
    <property type="molecule type" value="Genomic_DNA"/>
</dbReference>
<protein>
    <submittedName>
        <fullName evidence="1">Uncharacterized protein</fullName>
    </submittedName>
</protein>
<organism evidence="1 2">
    <name type="scientific">Microbacterium testaceum (strain StLB037)</name>
    <dbReference type="NCBI Taxonomy" id="979556"/>
    <lineage>
        <taxon>Bacteria</taxon>
        <taxon>Bacillati</taxon>
        <taxon>Actinomycetota</taxon>
        <taxon>Actinomycetes</taxon>
        <taxon>Micrococcales</taxon>
        <taxon>Microbacteriaceae</taxon>
        <taxon>Microbacterium</taxon>
    </lineage>
</organism>